<evidence type="ECO:0000256" key="2">
    <source>
        <dbReference type="ARBA" id="ARBA00022448"/>
    </source>
</evidence>
<feature type="transmembrane region" description="Helical" evidence="9">
    <location>
        <begin position="208"/>
        <end position="241"/>
    </location>
</feature>
<organism evidence="10 11">
    <name type="scientific">Anaerostipes hadrus</name>
    <dbReference type="NCBI Taxonomy" id="649756"/>
    <lineage>
        <taxon>Bacteria</taxon>
        <taxon>Bacillati</taxon>
        <taxon>Bacillota</taxon>
        <taxon>Clostridia</taxon>
        <taxon>Lachnospirales</taxon>
        <taxon>Lachnospiraceae</taxon>
        <taxon>Anaerostipes</taxon>
    </lineage>
</organism>
<protein>
    <submittedName>
        <fullName evidence="10">PTS system N-acetylgalactosamine-specific EIIC component 1</fullName>
    </submittedName>
</protein>
<keyword evidence="5" id="KW-0598">Phosphotransferase system</keyword>
<evidence type="ECO:0000256" key="6">
    <source>
        <dbReference type="ARBA" id="ARBA00022692"/>
    </source>
</evidence>
<dbReference type="Proteomes" id="UP000095598">
    <property type="component" value="Unassembled WGS sequence"/>
</dbReference>
<dbReference type="PANTHER" id="PTHR32502">
    <property type="entry name" value="N-ACETYLGALACTOSAMINE PERMEASE II COMPONENT-RELATED"/>
    <property type="match status" value="1"/>
</dbReference>
<evidence type="ECO:0000256" key="1">
    <source>
        <dbReference type="ARBA" id="ARBA00004651"/>
    </source>
</evidence>
<dbReference type="GO" id="GO:0009401">
    <property type="term" value="P:phosphoenolpyruvate-dependent sugar phosphotransferase system"/>
    <property type="evidence" value="ECO:0007669"/>
    <property type="project" value="UniProtKB-KW"/>
</dbReference>
<feature type="transmembrane region" description="Helical" evidence="9">
    <location>
        <begin position="50"/>
        <end position="69"/>
    </location>
</feature>
<feature type="transmembrane region" description="Helical" evidence="9">
    <location>
        <begin position="76"/>
        <end position="101"/>
    </location>
</feature>
<evidence type="ECO:0000256" key="8">
    <source>
        <dbReference type="ARBA" id="ARBA00023136"/>
    </source>
</evidence>
<evidence type="ECO:0000256" key="9">
    <source>
        <dbReference type="SAM" id="Phobius"/>
    </source>
</evidence>
<keyword evidence="3" id="KW-1003">Cell membrane</keyword>
<keyword evidence="6 9" id="KW-0812">Transmembrane</keyword>
<name>A0A173R2F6_ANAHA</name>
<dbReference type="PANTHER" id="PTHR32502:SF8">
    <property type="entry name" value="N-ACETYLGALACTOSAMINE PERMEASE IIC COMPONENT 1"/>
    <property type="match status" value="1"/>
</dbReference>
<evidence type="ECO:0000256" key="4">
    <source>
        <dbReference type="ARBA" id="ARBA00022597"/>
    </source>
</evidence>
<feature type="transmembrane region" description="Helical" evidence="9">
    <location>
        <begin position="183"/>
        <end position="202"/>
    </location>
</feature>
<keyword evidence="4" id="KW-0762">Sugar transport</keyword>
<accession>A0A173R2F6</accession>
<sequence length="254" mass="26910">MNTVIIAIVMGIMYWWCRGMILSYFGFLFISSPVTVGLVAGLLMGQPMQGLIIGGGIALVFAGIFAPGANLPTDECLAATCVIPIAIGSGMNATTAIALAVPVGLLGSFVTNLRKVINTYFVAKANKYAEEGNADAIWRCATIYPALLAIPLLFLPVFIINMVGQDVVINIMKALPTFVTHGLEVAGGVLPALGFALIMNMIGKNKQIPFVFLGYIVVSVGGVNSLTAGIIAICIAFITVFQRQEIAEEVREHE</sequence>
<reference evidence="10 11" key="1">
    <citation type="submission" date="2015-09" db="EMBL/GenBank/DDBJ databases">
        <authorList>
            <consortium name="Pathogen Informatics"/>
        </authorList>
    </citation>
    <scope>NUCLEOTIDE SEQUENCE [LARGE SCALE GENOMIC DNA]</scope>
    <source>
        <strain evidence="10 11">2789STDY5608868</strain>
    </source>
</reference>
<dbReference type="EMBL" id="CYXT01000001">
    <property type="protein sequence ID" value="CUM71769.1"/>
    <property type="molecule type" value="Genomic_DNA"/>
</dbReference>
<dbReference type="Pfam" id="PF03609">
    <property type="entry name" value="EII-Sor"/>
    <property type="match status" value="1"/>
</dbReference>
<dbReference type="RefSeq" id="WP_055257561.1">
    <property type="nucleotide sequence ID" value="NZ_CYXT01000001.1"/>
</dbReference>
<feature type="transmembrane region" description="Helical" evidence="9">
    <location>
        <begin position="143"/>
        <end position="163"/>
    </location>
</feature>
<comment type="subcellular location">
    <subcellularLocation>
        <location evidence="1">Cell membrane</location>
        <topology evidence="1">Multi-pass membrane protein</topology>
    </subcellularLocation>
</comment>
<feature type="transmembrane region" description="Helical" evidence="9">
    <location>
        <begin position="21"/>
        <end position="44"/>
    </location>
</feature>
<keyword evidence="7 9" id="KW-1133">Transmembrane helix</keyword>
<dbReference type="InterPro" id="IPR004700">
    <property type="entry name" value="PTS_IIC_man"/>
</dbReference>
<evidence type="ECO:0000313" key="11">
    <source>
        <dbReference type="Proteomes" id="UP000095598"/>
    </source>
</evidence>
<evidence type="ECO:0000313" key="10">
    <source>
        <dbReference type="EMBL" id="CUM71769.1"/>
    </source>
</evidence>
<dbReference type="AlphaFoldDB" id="A0A173R2F6"/>
<keyword evidence="8 9" id="KW-0472">Membrane</keyword>
<evidence type="ECO:0000256" key="7">
    <source>
        <dbReference type="ARBA" id="ARBA00022989"/>
    </source>
</evidence>
<keyword evidence="2" id="KW-0813">Transport</keyword>
<dbReference type="GO" id="GO:0005886">
    <property type="term" value="C:plasma membrane"/>
    <property type="evidence" value="ECO:0007669"/>
    <property type="project" value="UniProtKB-SubCell"/>
</dbReference>
<evidence type="ECO:0000256" key="5">
    <source>
        <dbReference type="ARBA" id="ARBA00022683"/>
    </source>
</evidence>
<dbReference type="InterPro" id="IPR050303">
    <property type="entry name" value="GatZ_KbaZ_carbometab"/>
</dbReference>
<gene>
    <name evidence="10" type="primary">agaC</name>
    <name evidence="10" type="ORF">ERS852425_00200</name>
</gene>
<evidence type="ECO:0000256" key="3">
    <source>
        <dbReference type="ARBA" id="ARBA00022475"/>
    </source>
</evidence>
<proteinExistence type="predicted"/>
<dbReference type="PROSITE" id="PS51106">
    <property type="entry name" value="PTS_EIIC_TYPE_4"/>
    <property type="match status" value="1"/>
</dbReference>